<dbReference type="Proteomes" id="UP000006339">
    <property type="component" value="Unassembled WGS sequence"/>
</dbReference>
<gene>
    <name evidence="1" type="ORF">LEP1GSC131_2182</name>
</gene>
<organism evidence="1 2">
    <name type="scientific">Leptospira kirschneri str. 200802841</name>
    <dbReference type="NCBI Taxonomy" id="1193047"/>
    <lineage>
        <taxon>Bacteria</taxon>
        <taxon>Pseudomonadati</taxon>
        <taxon>Spirochaetota</taxon>
        <taxon>Spirochaetia</taxon>
        <taxon>Leptospirales</taxon>
        <taxon>Leptospiraceae</taxon>
        <taxon>Leptospira</taxon>
    </lineage>
</organism>
<dbReference type="AlphaFoldDB" id="A0A828Y0C0"/>
<protein>
    <submittedName>
        <fullName evidence="1">Uncharacterized protein</fullName>
    </submittedName>
</protein>
<dbReference type="EMBL" id="AKWH02000014">
    <property type="protein sequence ID" value="EKO52978.1"/>
    <property type="molecule type" value="Genomic_DNA"/>
</dbReference>
<evidence type="ECO:0000313" key="1">
    <source>
        <dbReference type="EMBL" id="EKO52978.1"/>
    </source>
</evidence>
<proteinExistence type="predicted"/>
<name>A0A828Y0C0_9LEPT</name>
<sequence length="54" mass="6120">MWELLQSFLLLKNIVPTNPNKGTSQKVSLKINFSKIQCGNSYRISFTKNSVLCS</sequence>
<comment type="caution">
    <text evidence="1">The sequence shown here is derived from an EMBL/GenBank/DDBJ whole genome shotgun (WGS) entry which is preliminary data.</text>
</comment>
<evidence type="ECO:0000313" key="2">
    <source>
        <dbReference type="Proteomes" id="UP000006339"/>
    </source>
</evidence>
<accession>A0A828Y0C0</accession>
<reference evidence="1" key="1">
    <citation type="submission" date="2012-10" db="EMBL/GenBank/DDBJ databases">
        <authorList>
            <person name="Harkins D.M."/>
            <person name="Durkin A.S."/>
            <person name="Brinkac L.M."/>
            <person name="Selengut J.D."/>
            <person name="Sanka R."/>
            <person name="DePew J."/>
            <person name="Purushe J."/>
            <person name="Picardeau M."/>
            <person name="Werts C."/>
            <person name="Goarant C."/>
            <person name="Vinetz J.M."/>
            <person name="Sutton G.G."/>
            <person name="Nelson W.C."/>
            <person name="Fouts D.E."/>
        </authorList>
    </citation>
    <scope>NUCLEOTIDE SEQUENCE [LARGE SCALE GENOMIC DNA]</scope>
    <source>
        <strain evidence="1">200802841</strain>
    </source>
</reference>
<keyword evidence="2" id="KW-1185">Reference proteome</keyword>